<evidence type="ECO:0000313" key="12">
    <source>
        <dbReference type="EMBL" id="RSU06856.1"/>
    </source>
</evidence>
<feature type="binding site" evidence="10">
    <location>
        <position position="237"/>
    </location>
    <ligand>
        <name>a purine D-ribonucleoside</name>
        <dbReference type="ChEBI" id="CHEBI:142355"/>
    </ligand>
</feature>
<dbReference type="AlphaFoldDB" id="A0A430AG20"/>
<comment type="subunit">
    <text evidence="4">Homotrimer.</text>
</comment>
<dbReference type="RefSeq" id="WP_126823886.1">
    <property type="nucleotide sequence ID" value="NZ_JBHLWU010000002.1"/>
</dbReference>
<feature type="domain" description="Nucleoside phosphorylase" evidence="11">
    <location>
        <begin position="26"/>
        <end position="270"/>
    </location>
</feature>
<gene>
    <name evidence="12" type="ORF">CBF30_06215</name>
</gene>
<dbReference type="InterPro" id="IPR035994">
    <property type="entry name" value="Nucleoside_phosphorylase_sf"/>
</dbReference>
<protein>
    <recommendedName>
        <fullName evidence="9">Purine nucleoside phosphorylase</fullName>
        <ecNumber evidence="9">2.4.2.1</ecNumber>
    </recommendedName>
    <alternativeName>
        <fullName evidence="9">Inosine-guanosine phosphorylase</fullName>
    </alternativeName>
</protein>
<evidence type="ECO:0000256" key="4">
    <source>
        <dbReference type="ARBA" id="ARBA00011233"/>
    </source>
</evidence>
<feature type="binding site" evidence="10">
    <location>
        <position position="63"/>
    </location>
    <ligand>
        <name>phosphate</name>
        <dbReference type="ChEBI" id="CHEBI:43474"/>
    </ligand>
</feature>
<evidence type="ECO:0000256" key="8">
    <source>
        <dbReference type="ARBA" id="ARBA00048556"/>
    </source>
</evidence>
<evidence type="ECO:0000256" key="9">
    <source>
        <dbReference type="PIRNR" id="PIRNR000477"/>
    </source>
</evidence>
<dbReference type="PROSITE" id="PS01240">
    <property type="entry name" value="PNP_MTAP_2"/>
    <property type="match status" value="1"/>
</dbReference>
<dbReference type="InterPro" id="IPR011270">
    <property type="entry name" value="Pur_Nuc_Pase_Ino/Guo-sp"/>
</dbReference>
<dbReference type="OrthoDB" id="1523230at2"/>
<dbReference type="EC" id="2.4.2.1" evidence="9"/>
<feature type="binding site" evidence="10">
    <location>
        <position position="115"/>
    </location>
    <ligand>
        <name>phosphate</name>
        <dbReference type="ChEBI" id="CHEBI:43474"/>
    </ligand>
</feature>
<evidence type="ECO:0000259" key="11">
    <source>
        <dbReference type="Pfam" id="PF01048"/>
    </source>
</evidence>
<keyword evidence="7 9" id="KW-0808">Transferase</keyword>
<keyword evidence="6 9" id="KW-0328">Glycosyltransferase</keyword>
<feature type="binding site" evidence="10">
    <location>
        <position position="32"/>
    </location>
    <ligand>
        <name>phosphate</name>
        <dbReference type="ChEBI" id="CHEBI:43474"/>
    </ligand>
</feature>
<dbReference type="UniPathway" id="UPA00606"/>
<comment type="similarity">
    <text evidence="3 9">Belongs to the PNP/MTAP phosphorylase family.</text>
</comment>
<dbReference type="Pfam" id="PF01048">
    <property type="entry name" value="PNP_UDP_1"/>
    <property type="match status" value="1"/>
</dbReference>
<keyword evidence="13" id="KW-1185">Reference proteome</keyword>
<comment type="function">
    <text evidence="1">The purine nucleoside phosphorylases catalyze the phosphorolytic breakdown of the N-glycosidic bond in the beta-(deoxy)ribonucleoside molecules, with the formation of the corresponding free purine bases and pentose-1-phosphate. Cleaves guanosine, inosine, 2'-deoxyguanosine and 2'-deoxyinosine.</text>
</comment>
<sequence length="273" mass="29424">MTQTLSEQLKETATFIQSKGIKEVEFGLILGSGLGELADEIENPIKIAYEDIPHFPVSTVVGHAGQLVYGELSGRKVLAMQGRFHYYEGYSMQTVVFPVRVMHALGAESMIVTNAAGGVNESFTPGNLMLITDHINFTGNHPLIGTNDENLGPRFPDMSNAYTKAYGEVAKSVASKLAIPLQQGVYMGFSGPTYETPAEIRFARVIGADAVGMSTVAEVIAAAHMGMKVLGISCITNLAAGMQADLNHKEVVETTERVKVEFKTLIKQVLAEL</sequence>
<dbReference type="GO" id="GO:0004731">
    <property type="term" value="F:purine-nucleoside phosphorylase activity"/>
    <property type="evidence" value="ECO:0007669"/>
    <property type="project" value="UniProtKB-EC"/>
</dbReference>
<dbReference type="InterPro" id="IPR018099">
    <property type="entry name" value="Purine_phosphorylase-2_CS"/>
</dbReference>
<dbReference type="PIRSF" id="PIRSF000477">
    <property type="entry name" value="PurNPase"/>
    <property type="match status" value="1"/>
</dbReference>
<dbReference type="GO" id="GO:0009116">
    <property type="term" value="P:nucleoside metabolic process"/>
    <property type="evidence" value="ECO:0007669"/>
    <property type="project" value="InterPro"/>
</dbReference>
<keyword evidence="5" id="KW-0597">Phosphoprotein</keyword>
<feature type="binding site" evidence="10">
    <location>
        <position position="214"/>
    </location>
    <ligand>
        <name>phosphate</name>
        <dbReference type="ChEBI" id="CHEBI:43474"/>
    </ligand>
</feature>
<dbReference type="NCBIfam" id="NF006054">
    <property type="entry name" value="PRK08202.1"/>
    <property type="match status" value="1"/>
</dbReference>
<dbReference type="FunFam" id="3.40.50.1580:FF:000010">
    <property type="entry name" value="Purine nucleoside phosphorylase"/>
    <property type="match status" value="1"/>
</dbReference>
<dbReference type="PANTHER" id="PTHR11904">
    <property type="entry name" value="METHYLTHIOADENOSINE/PURINE NUCLEOSIDE PHOSPHORYLASE"/>
    <property type="match status" value="1"/>
</dbReference>
<evidence type="ECO:0000313" key="13">
    <source>
        <dbReference type="Proteomes" id="UP000288669"/>
    </source>
</evidence>
<evidence type="ECO:0000256" key="3">
    <source>
        <dbReference type="ARBA" id="ARBA00006751"/>
    </source>
</evidence>
<evidence type="ECO:0000256" key="5">
    <source>
        <dbReference type="ARBA" id="ARBA00022553"/>
    </source>
</evidence>
<comment type="caution">
    <text evidence="12">The sequence shown here is derived from an EMBL/GenBank/DDBJ whole genome shotgun (WGS) entry which is preliminary data.</text>
</comment>
<evidence type="ECO:0000256" key="1">
    <source>
        <dbReference type="ARBA" id="ARBA00002678"/>
    </source>
</evidence>
<evidence type="ECO:0000256" key="2">
    <source>
        <dbReference type="ARBA" id="ARBA00005058"/>
    </source>
</evidence>
<accession>A0A430AG20</accession>
<evidence type="ECO:0000256" key="10">
    <source>
        <dbReference type="PIRSR" id="PIRSR000477-2"/>
    </source>
</evidence>
<feature type="binding site" evidence="10">
    <location>
        <position position="195"/>
    </location>
    <ligand>
        <name>a purine D-ribonucleoside</name>
        <dbReference type="ChEBI" id="CHEBI:142355"/>
    </ligand>
</feature>
<dbReference type="PANTHER" id="PTHR11904:SF9">
    <property type="entry name" value="PURINE NUCLEOSIDE PHOSPHORYLASE-RELATED"/>
    <property type="match status" value="1"/>
</dbReference>
<dbReference type="Proteomes" id="UP000288669">
    <property type="component" value="Unassembled WGS sequence"/>
</dbReference>
<dbReference type="CDD" id="cd09009">
    <property type="entry name" value="PNP-EcPNPII_like"/>
    <property type="match status" value="1"/>
</dbReference>
<comment type="catalytic activity">
    <reaction evidence="8">
        <text>a purine 2'-deoxy-D-ribonucleoside + phosphate = a purine nucleobase + 2-deoxy-alpha-D-ribose 1-phosphate</text>
        <dbReference type="Rhea" id="RHEA:36431"/>
        <dbReference type="ChEBI" id="CHEBI:26386"/>
        <dbReference type="ChEBI" id="CHEBI:43474"/>
        <dbReference type="ChEBI" id="CHEBI:57259"/>
        <dbReference type="ChEBI" id="CHEBI:142361"/>
        <dbReference type="EC" id="2.4.2.1"/>
    </reaction>
</comment>
<dbReference type="EMBL" id="NGJZ01000002">
    <property type="protein sequence ID" value="RSU06856.1"/>
    <property type="molecule type" value="Genomic_DNA"/>
</dbReference>
<feature type="binding site" evidence="10">
    <location>
        <begin position="83"/>
        <end position="85"/>
    </location>
    <ligand>
        <name>phosphate</name>
        <dbReference type="ChEBI" id="CHEBI:43474"/>
    </ligand>
</feature>
<dbReference type="SUPFAM" id="SSF53167">
    <property type="entry name" value="Purine and uridine phosphorylases"/>
    <property type="match status" value="1"/>
</dbReference>
<name>A0A430AG20_9ENTE</name>
<organism evidence="12 13">
    <name type="scientific">Vagococcus entomophilus</name>
    <dbReference type="NCBI Taxonomy" id="1160095"/>
    <lineage>
        <taxon>Bacteria</taxon>
        <taxon>Bacillati</taxon>
        <taxon>Bacillota</taxon>
        <taxon>Bacilli</taxon>
        <taxon>Lactobacillales</taxon>
        <taxon>Enterococcaceae</taxon>
        <taxon>Vagococcus</taxon>
    </lineage>
</organism>
<proteinExistence type="inferred from homology"/>
<evidence type="ECO:0000256" key="6">
    <source>
        <dbReference type="ARBA" id="ARBA00022676"/>
    </source>
</evidence>
<reference evidence="12 13" key="1">
    <citation type="submission" date="2017-05" db="EMBL/GenBank/DDBJ databases">
        <title>Vagococcus spp. assemblies.</title>
        <authorList>
            <person name="Gulvik C.A."/>
        </authorList>
    </citation>
    <scope>NUCLEOTIDE SEQUENCE [LARGE SCALE GENOMIC DNA]</scope>
    <source>
        <strain evidence="12 13">DSM 24756</strain>
    </source>
</reference>
<comment type="pathway">
    <text evidence="2 9">Purine metabolism; purine nucleoside salvage.</text>
</comment>
<dbReference type="InterPro" id="IPR000845">
    <property type="entry name" value="Nucleoside_phosphorylase_d"/>
</dbReference>
<dbReference type="NCBIfam" id="TIGR01700">
    <property type="entry name" value="PNPH"/>
    <property type="match status" value="1"/>
</dbReference>
<dbReference type="Gene3D" id="3.40.50.1580">
    <property type="entry name" value="Nucleoside phosphorylase domain"/>
    <property type="match status" value="1"/>
</dbReference>
<dbReference type="InterPro" id="IPR011268">
    <property type="entry name" value="Purine_phosphorylase"/>
</dbReference>
<evidence type="ECO:0000256" key="7">
    <source>
        <dbReference type="ARBA" id="ARBA00022679"/>
    </source>
</evidence>
<dbReference type="GO" id="GO:0005737">
    <property type="term" value="C:cytoplasm"/>
    <property type="evidence" value="ECO:0007669"/>
    <property type="project" value="TreeGrafter"/>
</dbReference>
<dbReference type="NCBIfam" id="TIGR01697">
    <property type="entry name" value="PNPH-PUNA-XAPA"/>
    <property type="match status" value="1"/>
</dbReference>